<dbReference type="SUPFAM" id="SSF51101">
    <property type="entry name" value="Mannose-binding lectins"/>
    <property type="match status" value="1"/>
</dbReference>
<feature type="non-terminal residue" evidence="4">
    <location>
        <position position="1"/>
    </location>
</feature>
<name>A0AAV2HIX9_LYMST</name>
<dbReference type="SUPFAM" id="SSF54695">
    <property type="entry name" value="POZ domain"/>
    <property type="match status" value="1"/>
</dbReference>
<dbReference type="PANTHER" id="PTHR24412">
    <property type="entry name" value="KELCH PROTEIN"/>
    <property type="match status" value="1"/>
</dbReference>
<dbReference type="Pfam" id="PF00651">
    <property type="entry name" value="BTB"/>
    <property type="match status" value="1"/>
</dbReference>
<dbReference type="InterPro" id="IPR036404">
    <property type="entry name" value="Jacalin-like_lectin_dom_sf"/>
</dbReference>
<dbReference type="CDD" id="cd14733">
    <property type="entry name" value="BACK"/>
    <property type="match status" value="1"/>
</dbReference>
<dbReference type="Gene3D" id="3.30.710.10">
    <property type="entry name" value="Potassium Channel Kv1.1, Chain A"/>
    <property type="match status" value="1"/>
</dbReference>
<dbReference type="InterPro" id="IPR011333">
    <property type="entry name" value="SKP1/BTB/POZ_sf"/>
</dbReference>
<gene>
    <name evidence="4" type="ORF">GSLYS_00006514001</name>
</gene>
<keyword evidence="5" id="KW-1185">Reference proteome</keyword>
<evidence type="ECO:0000256" key="1">
    <source>
        <dbReference type="ARBA" id="ARBA00022441"/>
    </source>
</evidence>
<dbReference type="AlphaFoldDB" id="A0AAV2HIX9"/>
<evidence type="ECO:0000313" key="4">
    <source>
        <dbReference type="EMBL" id="CAL1532435.1"/>
    </source>
</evidence>
<proteinExistence type="predicted"/>
<dbReference type="Gene3D" id="1.25.40.420">
    <property type="match status" value="1"/>
</dbReference>
<dbReference type="InterPro" id="IPR000210">
    <property type="entry name" value="BTB/POZ_dom"/>
</dbReference>
<feature type="domain" description="BTB" evidence="3">
    <location>
        <begin position="1"/>
        <end position="32"/>
    </location>
</feature>
<keyword evidence="1" id="KW-0880">Kelch repeat</keyword>
<evidence type="ECO:0000259" key="3">
    <source>
        <dbReference type="PROSITE" id="PS50097"/>
    </source>
</evidence>
<comment type="caution">
    <text evidence="4">The sequence shown here is derived from an EMBL/GenBank/DDBJ whole genome shotgun (WGS) entry which is preliminary data.</text>
</comment>
<dbReference type="PROSITE" id="PS50097">
    <property type="entry name" value="BTB"/>
    <property type="match status" value="1"/>
</dbReference>
<evidence type="ECO:0000256" key="2">
    <source>
        <dbReference type="ARBA" id="ARBA00022737"/>
    </source>
</evidence>
<protein>
    <recommendedName>
        <fullName evidence="3">BTB domain-containing protein</fullName>
    </recommendedName>
</protein>
<accession>A0AAV2HIX9</accession>
<sequence length="387" mass="43486">KETGEITLDHINPDDFSAVLDFVYTGVVNITPKTVQSLLVAANYLQISFLIQECQHFMEAKLDYDNIFDVLRFAADFSLVSLKQKCHIFIQKNLETVSKTKTFLQADPSLIKDVLDDDNLAVERCLAPEAEAVVLRSVLAYLSQGSISDDVIEMLLSTVRFPDIAQKEVEKIVLDFPTLIDNKQLMRSMTLSVKFSEIKNSKAGDNNMNIFPESWRKPRKMSYHMLVMRRRRYGVPLFTSRLYPGGCPESDKEIASVSIWVKPPGPNSPAVLGGLVVRYRADGTSCDDHAYARGTFRDEWDHFLLELSPEEFIIEVQIRSTDSIVSSIGFKMSSGRSFGPYGGMHGNENIEHAPTPKKSYLNAILCDAVNTPSLTGVINLALRWITF</sequence>
<dbReference type="InterPro" id="IPR011705">
    <property type="entry name" value="BACK"/>
</dbReference>
<dbReference type="SMART" id="SM00875">
    <property type="entry name" value="BACK"/>
    <property type="match status" value="1"/>
</dbReference>
<keyword evidence="2" id="KW-0677">Repeat</keyword>
<dbReference type="Gene3D" id="2.100.10.30">
    <property type="entry name" value="Jacalin-like lectin domain"/>
    <property type="match status" value="1"/>
</dbReference>
<dbReference type="PANTHER" id="PTHR24412:SF489">
    <property type="entry name" value="RING FINGER DOMAIN AND KELCH REPEAT-CONTAINING PROTEIN DDB_G0271372"/>
    <property type="match status" value="1"/>
</dbReference>
<dbReference type="Pfam" id="PF07707">
    <property type="entry name" value="BACK"/>
    <property type="match status" value="1"/>
</dbReference>
<evidence type="ECO:0000313" key="5">
    <source>
        <dbReference type="Proteomes" id="UP001497497"/>
    </source>
</evidence>
<dbReference type="Proteomes" id="UP001497497">
    <property type="component" value="Unassembled WGS sequence"/>
</dbReference>
<organism evidence="4 5">
    <name type="scientific">Lymnaea stagnalis</name>
    <name type="common">Great pond snail</name>
    <name type="synonym">Helix stagnalis</name>
    <dbReference type="NCBI Taxonomy" id="6523"/>
    <lineage>
        <taxon>Eukaryota</taxon>
        <taxon>Metazoa</taxon>
        <taxon>Spiralia</taxon>
        <taxon>Lophotrochozoa</taxon>
        <taxon>Mollusca</taxon>
        <taxon>Gastropoda</taxon>
        <taxon>Heterobranchia</taxon>
        <taxon>Euthyneura</taxon>
        <taxon>Panpulmonata</taxon>
        <taxon>Hygrophila</taxon>
        <taxon>Lymnaeoidea</taxon>
        <taxon>Lymnaeidae</taxon>
        <taxon>Lymnaea</taxon>
    </lineage>
</organism>
<dbReference type="EMBL" id="CAXITT010000116">
    <property type="protein sequence ID" value="CAL1532435.1"/>
    <property type="molecule type" value="Genomic_DNA"/>
</dbReference>
<reference evidence="4 5" key="1">
    <citation type="submission" date="2024-04" db="EMBL/GenBank/DDBJ databases">
        <authorList>
            <consortium name="Genoscope - CEA"/>
            <person name="William W."/>
        </authorList>
    </citation>
    <scope>NUCLEOTIDE SEQUENCE [LARGE SCALE GENOMIC DNA]</scope>
</reference>